<accession>A0A8J2ZB15</accession>
<dbReference type="InterPro" id="IPR015867">
    <property type="entry name" value="N-reg_PII/ATP_PRibTrfase_C"/>
</dbReference>
<dbReference type="InterPro" id="IPR004323">
    <property type="entry name" value="Ion_tolerance_CutA"/>
</dbReference>
<dbReference type="EMBL" id="BMKS01000004">
    <property type="protein sequence ID" value="GGG29039.1"/>
    <property type="molecule type" value="Genomic_DNA"/>
</dbReference>
<dbReference type="Gene3D" id="3.30.70.120">
    <property type="match status" value="1"/>
</dbReference>
<proteinExistence type="inferred from homology"/>
<evidence type="ECO:0000313" key="2">
    <source>
        <dbReference type="EMBL" id="GGG29039.1"/>
    </source>
</evidence>
<dbReference type="InterPro" id="IPR011322">
    <property type="entry name" value="N-reg_PII-like_a/b"/>
</dbReference>
<organism evidence="2 3">
    <name type="scientific">Caldovatus sediminis</name>
    <dbReference type="NCBI Taxonomy" id="2041189"/>
    <lineage>
        <taxon>Bacteria</taxon>
        <taxon>Pseudomonadati</taxon>
        <taxon>Pseudomonadota</taxon>
        <taxon>Alphaproteobacteria</taxon>
        <taxon>Acetobacterales</taxon>
        <taxon>Roseomonadaceae</taxon>
        <taxon>Caldovatus</taxon>
    </lineage>
</organism>
<dbReference type="RefSeq" id="WP_188899513.1">
    <property type="nucleotide sequence ID" value="NZ_BMKS01000004.1"/>
</dbReference>
<dbReference type="PANTHER" id="PTHR23419:SF8">
    <property type="entry name" value="FI09726P"/>
    <property type="match status" value="1"/>
</dbReference>
<name>A0A8J2ZB15_9PROT</name>
<comment type="similarity">
    <text evidence="1">Belongs to the CutA family.</text>
</comment>
<dbReference type="GO" id="GO:0010038">
    <property type="term" value="P:response to metal ion"/>
    <property type="evidence" value="ECO:0007669"/>
    <property type="project" value="InterPro"/>
</dbReference>
<protein>
    <submittedName>
        <fullName evidence="2">Divalent-cation tolerance protein CutA</fullName>
    </submittedName>
</protein>
<gene>
    <name evidence="2" type="primary">cutA</name>
    <name evidence="2" type="ORF">GCM10010964_16180</name>
</gene>
<dbReference type="GO" id="GO:0005507">
    <property type="term" value="F:copper ion binding"/>
    <property type="evidence" value="ECO:0007669"/>
    <property type="project" value="TreeGrafter"/>
</dbReference>
<comment type="caution">
    <text evidence="2">The sequence shown here is derived from an EMBL/GenBank/DDBJ whole genome shotgun (WGS) entry which is preliminary data.</text>
</comment>
<sequence>MTTVEDPVLWVYVTAADAEEARRIGRALVEERLAACVNLLPGHTAIYRWEGRIEEAAEAAFVAKTTAARFEALRARIRALHSYTLPCLLALPAARGDAEFLAWVRAETARAEG</sequence>
<dbReference type="PANTHER" id="PTHR23419">
    <property type="entry name" value="DIVALENT CATION TOLERANCE CUTA-RELATED"/>
    <property type="match status" value="1"/>
</dbReference>
<dbReference type="SUPFAM" id="SSF54913">
    <property type="entry name" value="GlnB-like"/>
    <property type="match status" value="1"/>
</dbReference>
<reference evidence="2 3" key="1">
    <citation type="journal article" date="2014" name="Int. J. Syst. Evol. Microbiol.">
        <title>Complete genome sequence of Corynebacterium casei LMG S-19264T (=DSM 44701T), isolated from a smear-ripened cheese.</title>
        <authorList>
            <consortium name="US DOE Joint Genome Institute (JGI-PGF)"/>
            <person name="Walter F."/>
            <person name="Albersmeier A."/>
            <person name="Kalinowski J."/>
            <person name="Ruckert C."/>
        </authorList>
    </citation>
    <scope>NUCLEOTIDE SEQUENCE [LARGE SCALE GENOMIC DNA]</scope>
    <source>
        <strain evidence="2 3">CGMCC 1.16330</strain>
    </source>
</reference>
<dbReference type="Proteomes" id="UP000597507">
    <property type="component" value="Unassembled WGS sequence"/>
</dbReference>
<keyword evidence="3" id="KW-1185">Reference proteome</keyword>
<evidence type="ECO:0000313" key="3">
    <source>
        <dbReference type="Proteomes" id="UP000597507"/>
    </source>
</evidence>
<evidence type="ECO:0000256" key="1">
    <source>
        <dbReference type="ARBA" id="ARBA00010169"/>
    </source>
</evidence>
<dbReference type="Pfam" id="PF03091">
    <property type="entry name" value="CutA1"/>
    <property type="match status" value="1"/>
</dbReference>
<dbReference type="AlphaFoldDB" id="A0A8J2ZB15"/>